<reference evidence="1 2" key="1">
    <citation type="submission" date="2014-06" db="EMBL/GenBank/DDBJ databases">
        <authorList>
            <person name="Swart Estienne"/>
        </authorList>
    </citation>
    <scope>NUCLEOTIDE SEQUENCE [LARGE SCALE GENOMIC DNA]</scope>
    <source>
        <strain evidence="1 2">130c</strain>
    </source>
</reference>
<dbReference type="InParanoid" id="A0A078A3B2"/>
<proteinExistence type="predicted"/>
<sequence length="132" mass="15515">MLLQHFTHGQFYLAFLLYISQSYVDDQELLRINNEAVENKFDNVEQVRVSLEIDQRLVNVLVIVISLRNGSKFINQPTFFSKIVVFRSSLVNIYIEPTYRTYDESIQPFIIILSVLDEQQLISLKSYFDAEN</sequence>
<evidence type="ECO:0000313" key="2">
    <source>
        <dbReference type="Proteomes" id="UP000039865"/>
    </source>
</evidence>
<name>A0A078A3B2_STYLE</name>
<organism evidence="1 2">
    <name type="scientific">Stylonychia lemnae</name>
    <name type="common">Ciliate</name>
    <dbReference type="NCBI Taxonomy" id="5949"/>
    <lineage>
        <taxon>Eukaryota</taxon>
        <taxon>Sar</taxon>
        <taxon>Alveolata</taxon>
        <taxon>Ciliophora</taxon>
        <taxon>Intramacronucleata</taxon>
        <taxon>Spirotrichea</taxon>
        <taxon>Stichotrichia</taxon>
        <taxon>Sporadotrichida</taxon>
        <taxon>Oxytrichidae</taxon>
        <taxon>Stylonychinae</taxon>
        <taxon>Stylonychia</taxon>
    </lineage>
</organism>
<gene>
    <name evidence="1" type="primary">Contig15709.g16734</name>
    <name evidence="1" type="ORF">STYLEM_5726</name>
</gene>
<protein>
    <submittedName>
        <fullName evidence="1">Uncharacterized protein</fullName>
    </submittedName>
</protein>
<keyword evidence="2" id="KW-1185">Reference proteome</keyword>
<dbReference type="EMBL" id="CCKQ01005520">
    <property type="protein sequence ID" value="CDW76763.1"/>
    <property type="molecule type" value="Genomic_DNA"/>
</dbReference>
<evidence type="ECO:0000313" key="1">
    <source>
        <dbReference type="EMBL" id="CDW76763.1"/>
    </source>
</evidence>
<dbReference type="Proteomes" id="UP000039865">
    <property type="component" value="Unassembled WGS sequence"/>
</dbReference>
<accession>A0A078A3B2</accession>
<dbReference type="AlphaFoldDB" id="A0A078A3B2"/>